<dbReference type="SUPFAM" id="SSF52440">
    <property type="entry name" value="PreATP-grasp domain"/>
    <property type="match status" value="1"/>
</dbReference>
<proteinExistence type="predicted"/>
<dbReference type="InterPro" id="IPR011761">
    <property type="entry name" value="ATP-grasp"/>
</dbReference>
<feature type="domain" description="ATP-grasp" evidence="5">
    <location>
        <begin position="112"/>
        <end position="306"/>
    </location>
</feature>
<dbReference type="Gene3D" id="3.40.50.20">
    <property type="match status" value="1"/>
</dbReference>
<dbReference type="EMBL" id="PPUT01000013">
    <property type="protein sequence ID" value="RDC44657.1"/>
    <property type="molecule type" value="Genomic_DNA"/>
</dbReference>
<dbReference type="Proteomes" id="UP000253805">
    <property type="component" value="Unassembled WGS sequence"/>
</dbReference>
<dbReference type="GO" id="GO:0046872">
    <property type="term" value="F:metal ion binding"/>
    <property type="evidence" value="ECO:0007669"/>
    <property type="project" value="InterPro"/>
</dbReference>
<gene>
    <name evidence="6" type="ORF">C1850_06130</name>
</gene>
<dbReference type="SUPFAM" id="SSF56059">
    <property type="entry name" value="Glutathione synthetase ATP-binding domain-like"/>
    <property type="match status" value="1"/>
</dbReference>
<dbReference type="Gene3D" id="3.30.470.20">
    <property type="entry name" value="ATP-grasp fold, B domain"/>
    <property type="match status" value="1"/>
</dbReference>
<dbReference type="Pfam" id="PF13535">
    <property type="entry name" value="ATP-grasp_4"/>
    <property type="match status" value="1"/>
</dbReference>
<keyword evidence="2 4" id="KW-0547">Nucleotide-binding</keyword>
<organism evidence="6 7">
    <name type="scientific">Adlercreutzia equolifaciens subsp. celatus</name>
    <dbReference type="NCBI Taxonomy" id="394340"/>
    <lineage>
        <taxon>Bacteria</taxon>
        <taxon>Bacillati</taxon>
        <taxon>Actinomycetota</taxon>
        <taxon>Coriobacteriia</taxon>
        <taxon>Eggerthellales</taxon>
        <taxon>Eggerthellaceae</taxon>
        <taxon>Adlercreutzia</taxon>
    </lineage>
</organism>
<dbReference type="PANTHER" id="PTHR43585:SF2">
    <property type="entry name" value="ATP-GRASP ENZYME FSQD"/>
    <property type="match status" value="1"/>
</dbReference>
<accession>A0A369NYT0</accession>
<evidence type="ECO:0000256" key="2">
    <source>
        <dbReference type="ARBA" id="ARBA00022741"/>
    </source>
</evidence>
<dbReference type="PANTHER" id="PTHR43585">
    <property type="entry name" value="FUMIPYRROLE BIOSYNTHESIS PROTEIN C"/>
    <property type="match status" value="1"/>
</dbReference>
<name>A0A369NYT0_9ACTN</name>
<protein>
    <submittedName>
        <fullName evidence="6">Dehydrogenase</fullName>
    </submittedName>
</protein>
<dbReference type="InterPro" id="IPR013815">
    <property type="entry name" value="ATP_grasp_subdomain_1"/>
</dbReference>
<evidence type="ECO:0000313" key="6">
    <source>
        <dbReference type="EMBL" id="RDC44657.1"/>
    </source>
</evidence>
<dbReference type="GO" id="GO:0016874">
    <property type="term" value="F:ligase activity"/>
    <property type="evidence" value="ECO:0007669"/>
    <property type="project" value="UniProtKB-KW"/>
</dbReference>
<dbReference type="RefSeq" id="WP_114549002.1">
    <property type="nucleotide sequence ID" value="NZ_PPUT01000013.1"/>
</dbReference>
<dbReference type="InterPro" id="IPR052032">
    <property type="entry name" value="ATP-dep_AA_Ligase"/>
</dbReference>
<comment type="caution">
    <text evidence="6">The sequence shown here is derived from an EMBL/GenBank/DDBJ whole genome shotgun (WGS) entry which is preliminary data.</text>
</comment>
<dbReference type="PROSITE" id="PS50975">
    <property type="entry name" value="ATP_GRASP"/>
    <property type="match status" value="1"/>
</dbReference>
<dbReference type="AlphaFoldDB" id="A0A369NYT0"/>
<evidence type="ECO:0000256" key="1">
    <source>
        <dbReference type="ARBA" id="ARBA00022598"/>
    </source>
</evidence>
<dbReference type="InterPro" id="IPR016185">
    <property type="entry name" value="PreATP-grasp_dom_sf"/>
</dbReference>
<sequence length="419" mass="46013">MSTDNHRLVILGSMDEFVDLVECAKKRGIYTIVCDGYEDGPAKAHADKAYLEDVRHTDAIAEICKKEQADGIIASFSDLLAECMIDIADAAGLPSYLKPKGEKFLREKPLMKQMFQELGIASPRYKKIRLDTLEDDFAGMAFPCVIKPVNGYGSHGVFVANSIEDVRERFQSTAAQSTFDYLMAEEYNDGQEFNIMTWIVDGEARIISIADREKIAFEDGEIPQVVRCAYPSPLTAELQEEAASIATKIAGYVGLENGPLCVQAFYREGEGLAVCEAAGRIFGYEHELVTLGSGLSVEELLIDCVYDQPAAKARVLAHSPLFATHAAGLYFHGHDGDVADTSAIDELGALPDVVEYRPYYRPGDTISHERGAKPYVVRYYVTGPSRESVDSLSRTIMDQASVLDPDGNELLLRTTATAC</sequence>
<evidence type="ECO:0000256" key="3">
    <source>
        <dbReference type="ARBA" id="ARBA00022840"/>
    </source>
</evidence>
<evidence type="ECO:0000313" key="7">
    <source>
        <dbReference type="Proteomes" id="UP000253805"/>
    </source>
</evidence>
<dbReference type="GO" id="GO:0005524">
    <property type="term" value="F:ATP binding"/>
    <property type="evidence" value="ECO:0007669"/>
    <property type="project" value="UniProtKB-UniRule"/>
</dbReference>
<keyword evidence="1" id="KW-0436">Ligase</keyword>
<evidence type="ECO:0000259" key="5">
    <source>
        <dbReference type="PROSITE" id="PS50975"/>
    </source>
</evidence>
<reference evidence="6 7" key="1">
    <citation type="journal article" date="2018" name="Elife">
        <title>Discovery and characterization of a prevalent human gut bacterial enzyme sufficient for the inactivation of a family of plant toxins.</title>
        <authorList>
            <person name="Koppel N."/>
            <person name="Bisanz J.E."/>
            <person name="Pandelia M.E."/>
            <person name="Turnbaugh P.J."/>
            <person name="Balskus E.P."/>
        </authorList>
    </citation>
    <scope>NUCLEOTIDE SEQUENCE [LARGE SCALE GENOMIC DNA]</scope>
    <source>
        <strain evidence="6 7">OB21 GAM 11</strain>
    </source>
</reference>
<keyword evidence="3 4" id="KW-0067">ATP-binding</keyword>
<dbReference type="Gene3D" id="3.30.1490.20">
    <property type="entry name" value="ATP-grasp fold, A domain"/>
    <property type="match status" value="1"/>
</dbReference>
<evidence type="ECO:0000256" key="4">
    <source>
        <dbReference type="PROSITE-ProRule" id="PRU00409"/>
    </source>
</evidence>